<evidence type="ECO:0000313" key="2">
    <source>
        <dbReference type="Proteomes" id="UP001143981"/>
    </source>
</evidence>
<organism evidence="1 2">
    <name type="scientific">Coemansia biformis</name>
    <dbReference type="NCBI Taxonomy" id="1286918"/>
    <lineage>
        <taxon>Eukaryota</taxon>
        <taxon>Fungi</taxon>
        <taxon>Fungi incertae sedis</taxon>
        <taxon>Zoopagomycota</taxon>
        <taxon>Kickxellomycotina</taxon>
        <taxon>Kickxellomycetes</taxon>
        <taxon>Kickxellales</taxon>
        <taxon>Kickxellaceae</taxon>
        <taxon>Coemansia</taxon>
    </lineage>
</organism>
<dbReference type="OrthoDB" id="2571149at2759"/>
<keyword evidence="2" id="KW-1185">Reference proteome</keyword>
<reference evidence="1" key="1">
    <citation type="submission" date="2022-07" db="EMBL/GenBank/DDBJ databases">
        <title>Phylogenomic reconstructions and comparative analyses of Kickxellomycotina fungi.</title>
        <authorList>
            <person name="Reynolds N.K."/>
            <person name="Stajich J.E."/>
            <person name="Barry K."/>
            <person name="Grigoriev I.V."/>
            <person name="Crous P."/>
            <person name="Smith M.E."/>
        </authorList>
    </citation>
    <scope>NUCLEOTIDE SEQUENCE</scope>
    <source>
        <strain evidence="1">BCRC 34381</strain>
    </source>
</reference>
<sequence length="295" mass="34433">MSDALVKANGQHTYINDLAYGRHGWLKDVARKVNEYYHPTNPCQMIRDVRPLPARIHQPHRAYWIPLDLRAFAVPQHLLDRIGDYDERERRRELERRRRREQRLAREIELLTDAVNSGNRFLWDAGLVAGAFAVQAQQSPHRIVGIAGNPAWVPPKIRNRMDPPIVQHVRASIGYEFYRVNARKPPHWLGAKVAAMYRLITRRLQQHEFFYFFTEDLRLEEEFEARLGVHDPGYWIFASNYREYLRGKIKDCDPPAARHADVGGLLEPPEAAGDSYARMLDHAEEHLADRDLYSV</sequence>
<evidence type="ECO:0000313" key="1">
    <source>
        <dbReference type="EMBL" id="KAJ1729814.1"/>
    </source>
</evidence>
<dbReference type="EMBL" id="JANBOI010000548">
    <property type="protein sequence ID" value="KAJ1729814.1"/>
    <property type="molecule type" value="Genomic_DNA"/>
</dbReference>
<accession>A0A9W7YBL0</accession>
<gene>
    <name evidence="1" type="ORF">LPJ61_003342</name>
</gene>
<dbReference type="Proteomes" id="UP001143981">
    <property type="component" value="Unassembled WGS sequence"/>
</dbReference>
<protein>
    <submittedName>
        <fullName evidence="1">Uncharacterized protein</fullName>
    </submittedName>
</protein>
<name>A0A9W7YBL0_9FUNG</name>
<proteinExistence type="predicted"/>
<dbReference type="AlphaFoldDB" id="A0A9W7YBL0"/>
<comment type="caution">
    <text evidence="1">The sequence shown here is derived from an EMBL/GenBank/DDBJ whole genome shotgun (WGS) entry which is preliminary data.</text>
</comment>